<dbReference type="EMBL" id="LWBR01000022">
    <property type="protein sequence ID" value="KZN96466.1"/>
    <property type="molecule type" value="Genomic_DNA"/>
</dbReference>
<evidence type="ECO:0000256" key="1">
    <source>
        <dbReference type="SAM" id="Coils"/>
    </source>
</evidence>
<dbReference type="InterPro" id="IPR011335">
    <property type="entry name" value="Restrct_endonuc-II-like"/>
</dbReference>
<dbReference type="InterPro" id="IPR011604">
    <property type="entry name" value="PDDEXK-like_dom_sf"/>
</dbReference>
<dbReference type="PANTHER" id="PTHR46609:SF6">
    <property type="entry name" value="EXONUCLEASE, PHAGE-TYPE_RECB, C-TERMINAL DOMAIN-CONTAINING PROTEIN-RELATED"/>
    <property type="match status" value="1"/>
</dbReference>
<dbReference type="AlphaFoldDB" id="A0A165XW44"/>
<comment type="caution">
    <text evidence="3">The sequence shown here is derived from an EMBL/GenBank/DDBJ whole genome shotgun (WGS) entry which is preliminary data.</text>
</comment>
<dbReference type="STRING" id="33936.AZI98_08520"/>
<keyword evidence="4" id="KW-1185">Reference proteome</keyword>
<dbReference type="PANTHER" id="PTHR46609">
    <property type="entry name" value="EXONUCLEASE, PHAGE-TYPE/RECB, C-TERMINAL DOMAIN-CONTAINING PROTEIN"/>
    <property type="match status" value="1"/>
</dbReference>
<gene>
    <name evidence="3" type="ORF">AZI98_08520</name>
</gene>
<dbReference type="InterPro" id="IPR051703">
    <property type="entry name" value="NF-kappa-B_Signaling_Reg"/>
</dbReference>
<dbReference type="Gene3D" id="3.90.320.10">
    <property type="match status" value="1"/>
</dbReference>
<name>A0A165XW44_9BACI</name>
<dbReference type="InterPro" id="IPR019080">
    <property type="entry name" value="YqaJ_viral_recombinase"/>
</dbReference>
<sequence length="314" mass="36585">MQVIAKTSDMDRREWLEARTKGIGGSDASVVLGLNKYKTPFELWLEKTGQVVPQEIQNDAAYFGTLLEDLVAKEFEKRSGKKVRKRNVMFQHPHHEFLIANIDRFVVGEKAILECKTASAFLSKEWEGDEIPEAYIVQVQHYLGVLGPEYKKGYFAVLIGGQKFIWKEIERDDELIQMIFQAEIDFWKNHVEKNIPPALDGSSAAEQYLKERYAEAEPGKIVDLEYSYKEKLDHYLELKEQIKTLQEIARQTENELKNELKDAEIGIVKNYQVNWKPVTQNRVDTKVLKEKYPNIYQEVLKNTTYRKFSVKELT</sequence>
<evidence type="ECO:0000313" key="4">
    <source>
        <dbReference type="Proteomes" id="UP000076476"/>
    </source>
</evidence>
<accession>A0A165XW44</accession>
<accession>A0A163ZFY5</accession>
<feature type="domain" description="YqaJ viral recombinase" evidence="2">
    <location>
        <begin position="14"/>
        <end position="145"/>
    </location>
</feature>
<dbReference type="NCBIfam" id="TIGR03033">
    <property type="entry name" value="phage_rel_nuc"/>
    <property type="match status" value="1"/>
</dbReference>
<evidence type="ECO:0000313" key="3">
    <source>
        <dbReference type="EMBL" id="KZN96466.1"/>
    </source>
</evidence>
<organism evidence="3 4">
    <name type="scientific">Aeribacillus pallidus</name>
    <dbReference type="NCBI Taxonomy" id="33936"/>
    <lineage>
        <taxon>Bacteria</taxon>
        <taxon>Bacillati</taxon>
        <taxon>Bacillota</taxon>
        <taxon>Bacilli</taxon>
        <taxon>Bacillales</taxon>
        <taxon>Bacillaceae</taxon>
        <taxon>Aeribacillus</taxon>
    </lineage>
</organism>
<protein>
    <recommendedName>
        <fullName evidence="2">YqaJ viral recombinase domain-containing protein</fullName>
    </recommendedName>
</protein>
<evidence type="ECO:0000259" key="2">
    <source>
        <dbReference type="Pfam" id="PF09588"/>
    </source>
</evidence>
<dbReference type="SUPFAM" id="SSF52980">
    <property type="entry name" value="Restriction endonuclease-like"/>
    <property type="match status" value="1"/>
</dbReference>
<dbReference type="OrthoDB" id="46225at2"/>
<dbReference type="Proteomes" id="UP000076476">
    <property type="component" value="Unassembled WGS sequence"/>
</dbReference>
<reference evidence="3 4" key="1">
    <citation type="submission" date="2016-04" db="EMBL/GenBank/DDBJ databases">
        <title>Draft genome sequence of Aeribacillus pallidus 8m3 from petroleum reservoir.</title>
        <authorList>
            <person name="Poltaraus A.B."/>
            <person name="Nazina T.N."/>
            <person name="Tourova T.P."/>
            <person name="Malakho S.M."/>
            <person name="Korshunova A.V."/>
            <person name="Sokolova D.S."/>
        </authorList>
    </citation>
    <scope>NUCLEOTIDE SEQUENCE [LARGE SCALE GENOMIC DNA]</scope>
    <source>
        <strain evidence="3 4">8m3</strain>
    </source>
</reference>
<proteinExistence type="predicted"/>
<dbReference type="Pfam" id="PF09588">
    <property type="entry name" value="YqaJ"/>
    <property type="match status" value="1"/>
</dbReference>
<keyword evidence="1" id="KW-0175">Coiled coil</keyword>
<feature type="coiled-coil region" evidence="1">
    <location>
        <begin position="228"/>
        <end position="262"/>
    </location>
</feature>
<dbReference type="InterPro" id="IPR017482">
    <property type="entry name" value="Lambda-type_endonuclease"/>
</dbReference>
<dbReference type="RefSeq" id="WP_063387858.1">
    <property type="nucleotide sequence ID" value="NZ_LVHY01000103.1"/>
</dbReference>